<feature type="compositionally biased region" description="Basic and acidic residues" evidence="1">
    <location>
        <begin position="518"/>
        <end position="533"/>
    </location>
</feature>
<dbReference type="VEuPathDB" id="FungiDB:HMPREF1541_01755"/>
<organism evidence="2 3">
    <name type="scientific">Cyphellophora europaea (strain CBS 101466)</name>
    <name type="common">Phialophora europaea</name>
    <dbReference type="NCBI Taxonomy" id="1220924"/>
    <lineage>
        <taxon>Eukaryota</taxon>
        <taxon>Fungi</taxon>
        <taxon>Dikarya</taxon>
        <taxon>Ascomycota</taxon>
        <taxon>Pezizomycotina</taxon>
        <taxon>Eurotiomycetes</taxon>
        <taxon>Chaetothyriomycetidae</taxon>
        <taxon>Chaetothyriales</taxon>
        <taxon>Cyphellophoraceae</taxon>
        <taxon>Cyphellophora</taxon>
    </lineage>
</organism>
<name>W2S3I4_CYPE1</name>
<feature type="compositionally biased region" description="Basic and acidic residues" evidence="1">
    <location>
        <begin position="243"/>
        <end position="309"/>
    </location>
</feature>
<dbReference type="InParanoid" id="W2S3I4"/>
<dbReference type="Proteomes" id="UP000030752">
    <property type="component" value="Unassembled WGS sequence"/>
</dbReference>
<dbReference type="AlphaFoldDB" id="W2S3I4"/>
<evidence type="ECO:0000313" key="3">
    <source>
        <dbReference type="Proteomes" id="UP000030752"/>
    </source>
</evidence>
<reference evidence="2 3" key="1">
    <citation type="submission" date="2013-03" db="EMBL/GenBank/DDBJ databases">
        <title>The Genome Sequence of Phialophora europaea CBS 101466.</title>
        <authorList>
            <consortium name="The Broad Institute Genomics Platform"/>
            <person name="Cuomo C."/>
            <person name="de Hoog S."/>
            <person name="Gorbushina A."/>
            <person name="Walker B."/>
            <person name="Young S.K."/>
            <person name="Zeng Q."/>
            <person name="Gargeya S."/>
            <person name="Fitzgerald M."/>
            <person name="Haas B."/>
            <person name="Abouelleil A."/>
            <person name="Allen A.W."/>
            <person name="Alvarado L."/>
            <person name="Arachchi H.M."/>
            <person name="Berlin A.M."/>
            <person name="Chapman S.B."/>
            <person name="Gainer-Dewar J."/>
            <person name="Goldberg J."/>
            <person name="Griggs A."/>
            <person name="Gujja S."/>
            <person name="Hansen M."/>
            <person name="Howarth C."/>
            <person name="Imamovic A."/>
            <person name="Ireland A."/>
            <person name="Larimer J."/>
            <person name="McCowan C."/>
            <person name="Murphy C."/>
            <person name="Pearson M."/>
            <person name="Poon T.W."/>
            <person name="Priest M."/>
            <person name="Roberts A."/>
            <person name="Saif S."/>
            <person name="Shea T."/>
            <person name="Sisk P."/>
            <person name="Sykes S."/>
            <person name="Wortman J."/>
            <person name="Nusbaum C."/>
            <person name="Birren B."/>
        </authorList>
    </citation>
    <scope>NUCLEOTIDE SEQUENCE [LARGE SCALE GENOMIC DNA]</scope>
    <source>
        <strain evidence="2 3">CBS 101466</strain>
    </source>
</reference>
<evidence type="ECO:0000256" key="1">
    <source>
        <dbReference type="SAM" id="MobiDB-lite"/>
    </source>
</evidence>
<feature type="compositionally biased region" description="Basic and acidic residues" evidence="1">
    <location>
        <begin position="338"/>
        <end position="354"/>
    </location>
</feature>
<gene>
    <name evidence="2" type="ORF">HMPREF1541_01755</name>
</gene>
<dbReference type="GeneID" id="19969094"/>
<feature type="region of interest" description="Disordered" evidence="1">
    <location>
        <begin position="1"/>
        <end position="57"/>
    </location>
</feature>
<keyword evidence="3" id="KW-1185">Reference proteome</keyword>
<evidence type="ECO:0000313" key="2">
    <source>
        <dbReference type="EMBL" id="ETN42598.1"/>
    </source>
</evidence>
<accession>W2S3I4</accession>
<protein>
    <submittedName>
        <fullName evidence="2">Uncharacterized protein</fullName>
    </submittedName>
</protein>
<dbReference type="EMBL" id="KB822718">
    <property type="protein sequence ID" value="ETN42598.1"/>
    <property type="molecule type" value="Genomic_DNA"/>
</dbReference>
<feature type="compositionally biased region" description="Basic and acidic residues" evidence="1">
    <location>
        <begin position="466"/>
        <end position="475"/>
    </location>
</feature>
<feature type="compositionally biased region" description="Basic and acidic residues" evidence="1">
    <location>
        <begin position="381"/>
        <end position="445"/>
    </location>
</feature>
<dbReference type="RefSeq" id="XP_008714334.1">
    <property type="nucleotide sequence ID" value="XM_008716112.1"/>
</dbReference>
<feature type="compositionally biased region" description="Basic and acidic residues" evidence="1">
    <location>
        <begin position="558"/>
        <end position="569"/>
    </location>
</feature>
<feature type="compositionally biased region" description="Acidic residues" evidence="1">
    <location>
        <begin position="116"/>
        <end position="125"/>
    </location>
</feature>
<feature type="compositionally biased region" description="Basic and acidic residues" evidence="1">
    <location>
        <begin position="92"/>
        <end position="111"/>
    </location>
</feature>
<sequence length="595" mass="66740">MASRYQPTSAIYEANTVRQRGATPLVHQQNRPNIGDARNSFHYASNESVPRYRRDSDQRYHIGASFNQIARVDPYSRERPPAPAPPSVKPGGRRESVVRFDDSARHPRHVDPQAVFEDDESDDNTGSELGGIFGARHDDHSHKRAAHNVRGRTSPDAIANKSKTVGRLPPSKQQSRQSQDHDDVSVSDDQNYALRSRQRQAYADPPSRHGQGPDAGTLPHPVGNDRTERGFSMLDQRMPSDAQRTEDRRHETAIRSDDRGNNRSRHGHSDARALDGEISPEARVETFAGKEGRDRSPPIDVRHGRKALDNEGGAARSKYQQAVTAAHKAYTSTKAQQRHGDNITENYTQRKPEPVSRPSIRSQRYDDDSDGDAARHPQGRGFEHDDRHGQNAYRTSERREQRHSKLEDANVDRLRRDMATTRLDDPRKNMTRREAVESESRDLQRDKRHVNQPSSRNDMPLGKSDGMSRNRDKDNAGVSGGKHSGGKDQRHGPVRAAPSLRKADDIDGVFGANASGARGERYDVPRNRSEGHGPVRAAPSLRKAGDLDGVFGAKGPPRPKDDRHGTARRERPRHRSRDRNDDLVDEASYRGAHRK</sequence>
<proteinExistence type="predicted"/>
<feature type="region of interest" description="Disordered" evidence="1">
    <location>
        <begin position="71"/>
        <end position="595"/>
    </location>
</feature>
<dbReference type="HOGENOM" id="CLU_458559_0_0_1"/>